<dbReference type="Proteomes" id="UP000257451">
    <property type="component" value="Unassembled WGS sequence"/>
</dbReference>
<evidence type="ECO:0000313" key="2">
    <source>
        <dbReference type="Proteomes" id="UP000257451"/>
    </source>
</evidence>
<dbReference type="AlphaFoldDB" id="A0A3E2N2R2"/>
<comment type="caution">
    <text evidence="1">The sequence shown here is derived from an EMBL/GenBank/DDBJ whole genome shotgun (WGS) entry which is preliminary data.</text>
</comment>
<accession>A0A3E2N2R2</accession>
<reference evidence="1 2" key="1">
    <citation type="journal article" date="2018" name="Sci. Rep.">
        <title>Extensive genomic diversity among Mycobacterium marinum strains revealed by whole genome sequencing.</title>
        <authorList>
            <person name="Das S."/>
            <person name="Pettersson B.M."/>
            <person name="Behra P.R."/>
            <person name="Mallick A."/>
            <person name="Cheramie M."/>
            <person name="Ramesh M."/>
            <person name="Shirreff L."/>
            <person name="DuCote T."/>
            <person name="Dasgupta S."/>
            <person name="Ennis D.G."/>
            <person name="Kirsebom L.A."/>
        </authorList>
    </citation>
    <scope>NUCLEOTIDE SEQUENCE [LARGE SCALE GENOMIC DNA]</scope>
    <source>
        <strain evidence="1 2">Davis1</strain>
    </source>
</reference>
<proteinExistence type="predicted"/>
<gene>
    <name evidence="1" type="ORF">DAVIS_00390</name>
</gene>
<name>A0A3E2N2R2_MYCMR</name>
<organism evidence="1 2">
    <name type="scientific">Mycobacterium marinum</name>
    <dbReference type="NCBI Taxonomy" id="1781"/>
    <lineage>
        <taxon>Bacteria</taxon>
        <taxon>Bacillati</taxon>
        <taxon>Actinomycetota</taxon>
        <taxon>Actinomycetes</taxon>
        <taxon>Mycobacteriales</taxon>
        <taxon>Mycobacteriaceae</taxon>
        <taxon>Mycobacterium</taxon>
        <taxon>Mycobacterium ulcerans group</taxon>
    </lineage>
</organism>
<dbReference type="EMBL" id="PEDF01000013">
    <property type="protein sequence ID" value="RFZ47675.1"/>
    <property type="molecule type" value="Genomic_DNA"/>
</dbReference>
<evidence type="ECO:0000313" key="1">
    <source>
        <dbReference type="EMBL" id="RFZ47675.1"/>
    </source>
</evidence>
<protein>
    <submittedName>
        <fullName evidence="1">Uncharacterized protein</fullName>
    </submittedName>
</protein>
<sequence>MELDNPLHRAIIRTVECGGPETILRVGDDAVIQLADRHDGSHLLAGATITCWPEDMA</sequence>